<reference evidence="2" key="1">
    <citation type="submission" date="2022-08" db="UniProtKB">
        <authorList>
            <consortium name="EnsemblMetazoa"/>
        </authorList>
    </citation>
    <scope>IDENTIFICATION</scope>
    <source>
        <strain evidence="2">05x7-T-G4-1.051#20</strain>
    </source>
</reference>
<dbReference type="PANTHER" id="PTHR33206:SF1">
    <property type="entry name" value="DNA-DIRECTED DNA POLYMERASE"/>
    <property type="match status" value="1"/>
</dbReference>
<dbReference type="PANTHER" id="PTHR33206">
    <property type="entry name" value="PROTEIN CBG10425"/>
    <property type="match status" value="1"/>
</dbReference>
<organism evidence="2 3">
    <name type="scientific">Magallana gigas</name>
    <name type="common">Pacific oyster</name>
    <name type="synonym">Crassostrea gigas</name>
    <dbReference type="NCBI Taxonomy" id="29159"/>
    <lineage>
        <taxon>Eukaryota</taxon>
        <taxon>Metazoa</taxon>
        <taxon>Spiralia</taxon>
        <taxon>Lophotrochozoa</taxon>
        <taxon>Mollusca</taxon>
        <taxon>Bivalvia</taxon>
        <taxon>Autobranchia</taxon>
        <taxon>Pteriomorphia</taxon>
        <taxon>Ostreida</taxon>
        <taxon>Ostreoidea</taxon>
        <taxon>Ostreidae</taxon>
        <taxon>Magallana</taxon>
    </lineage>
</organism>
<proteinExistence type="predicted"/>
<evidence type="ECO:0000313" key="2">
    <source>
        <dbReference type="EnsemblMetazoa" id="G8132.1:cds"/>
    </source>
</evidence>
<protein>
    <submittedName>
        <fullName evidence="2">Uncharacterized protein</fullName>
    </submittedName>
</protein>
<feature type="region of interest" description="Disordered" evidence="1">
    <location>
        <begin position="1"/>
        <end position="42"/>
    </location>
</feature>
<evidence type="ECO:0000313" key="3">
    <source>
        <dbReference type="Proteomes" id="UP000005408"/>
    </source>
</evidence>
<feature type="compositionally biased region" description="Low complexity" evidence="1">
    <location>
        <begin position="30"/>
        <end position="41"/>
    </location>
</feature>
<sequence>MSHHARGVKRPASDHDYASTKRPCFESLRSPSSDDSQPGPSFYRCRQCENRHRETGEYRYFRPFYNDSVLDRPLYISRRRDLRTLVLRLRRKDLFTLLLQHRPDTKWVPVLVTNFRFTIFHTFYPIGDLHGPLPEYIKQNQNLVTLEINDRTGYAYEDHFCAFRCLALHQGYDVRNFEGKTKQLFDKWTKFKGVKIFQGVEYRELPEFESCFEINVEVYALNLEGHVGSVYKSRGRYEDTVYLHLYQGHFSYIKDFAVFAKKFQCKFCDKLWDHHGHFLRHEQKCQNKTSNVPGFEEPHCLVNDNGDELVREMVGYMKDIAEKTELLAKERWGRELGELKHRTKNSVSSMEVGEDEEDKEEDDEAKKINQLYGKFNAYVSQVPVLGFNSAKYDLNLIKTKLAKHLGLHREEHCFTIKRNNAYACISTEKLKFLDVSHFLAPGTSYAKFLTAYQVDESKGHFPYEWFDDVSKLECNQLPPPSAFIVA</sequence>
<keyword evidence="3" id="KW-1185">Reference proteome</keyword>
<feature type="compositionally biased region" description="Acidic residues" evidence="1">
    <location>
        <begin position="352"/>
        <end position="363"/>
    </location>
</feature>
<dbReference type="AlphaFoldDB" id="A0A8W8NY81"/>
<evidence type="ECO:0000256" key="1">
    <source>
        <dbReference type="SAM" id="MobiDB-lite"/>
    </source>
</evidence>
<dbReference type="Proteomes" id="UP000005408">
    <property type="component" value="Unassembled WGS sequence"/>
</dbReference>
<accession>A0A8W8NY81</accession>
<feature type="region of interest" description="Disordered" evidence="1">
    <location>
        <begin position="344"/>
        <end position="363"/>
    </location>
</feature>
<dbReference type="EnsemblMetazoa" id="G8132.1">
    <property type="protein sequence ID" value="G8132.1:cds"/>
    <property type="gene ID" value="G8132"/>
</dbReference>
<name>A0A8W8NY81_MAGGI</name>